<proteinExistence type="predicted"/>
<comment type="caution">
    <text evidence="3">The sequence shown here is derived from an EMBL/GenBank/DDBJ whole genome shotgun (WGS) entry which is preliminary data.</text>
</comment>
<dbReference type="PANTHER" id="PTHR37742:SF1">
    <property type="entry name" value="OS01G0810200 PROTEIN"/>
    <property type="match status" value="1"/>
</dbReference>
<dbReference type="OMA" id="ANDCCAK"/>
<dbReference type="Proteomes" id="UP000036987">
    <property type="component" value="Unassembled WGS sequence"/>
</dbReference>
<evidence type="ECO:0000313" key="4">
    <source>
        <dbReference type="Proteomes" id="UP000036987"/>
    </source>
</evidence>
<organism evidence="3 4">
    <name type="scientific">Zostera marina</name>
    <name type="common">Eelgrass</name>
    <dbReference type="NCBI Taxonomy" id="29655"/>
    <lineage>
        <taxon>Eukaryota</taxon>
        <taxon>Viridiplantae</taxon>
        <taxon>Streptophyta</taxon>
        <taxon>Embryophyta</taxon>
        <taxon>Tracheophyta</taxon>
        <taxon>Spermatophyta</taxon>
        <taxon>Magnoliopsida</taxon>
        <taxon>Liliopsida</taxon>
        <taxon>Zosteraceae</taxon>
        <taxon>Zostera</taxon>
    </lineage>
</organism>
<gene>
    <name evidence="3" type="ORF">ZOSMA_467G00150</name>
</gene>
<dbReference type="InterPro" id="IPR029303">
    <property type="entry name" value="CapF_C"/>
</dbReference>
<name>A0A0K9P2E0_ZOSMR</name>
<keyword evidence="1" id="KW-1133">Transmembrane helix</keyword>
<dbReference type="Pfam" id="PF14667">
    <property type="entry name" value="Polysacc_synt_C"/>
    <property type="match status" value="1"/>
</dbReference>
<evidence type="ECO:0000259" key="2">
    <source>
        <dbReference type="Pfam" id="PF14667"/>
    </source>
</evidence>
<evidence type="ECO:0000313" key="3">
    <source>
        <dbReference type="EMBL" id="KMZ62422.1"/>
    </source>
</evidence>
<dbReference type="AlphaFoldDB" id="A0A0K9P2E0"/>
<dbReference type="OrthoDB" id="2017432at2759"/>
<protein>
    <recommendedName>
        <fullName evidence="2">Capsular polysaccharide assembling protein CapF C-terminal domain-containing protein</fullName>
    </recommendedName>
</protein>
<dbReference type="InterPro" id="IPR014710">
    <property type="entry name" value="RmlC-like_jellyroll"/>
</dbReference>
<keyword evidence="1" id="KW-0472">Membrane</keyword>
<dbReference type="SUPFAM" id="SSF51182">
    <property type="entry name" value="RmlC-like cupins"/>
    <property type="match status" value="1"/>
</dbReference>
<accession>A0A0K9P2E0</accession>
<keyword evidence="4" id="KW-1185">Reference proteome</keyword>
<feature type="transmembrane region" description="Helical" evidence="1">
    <location>
        <begin position="25"/>
        <end position="43"/>
    </location>
</feature>
<evidence type="ECO:0000256" key="1">
    <source>
        <dbReference type="SAM" id="Phobius"/>
    </source>
</evidence>
<reference evidence="4" key="1">
    <citation type="journal article" date="2016" name="Nature">
        <title>The genome of the seagrass Zostera marina reveals angiosperm adaptation to the sea.</title>
        <authorList>
            <person name="Olsen J.L."/>
            <person name="Rouze P."/>
            <person name="Verhelst B."/>
            <person name="Lin Y.-C."/>
            <person name="Bayer T."/>
            <person name="Collen J."/>
            <person name="Dattolo E."/>
            <person name="De Paoli E."/>
            <person name="Dittami S."/>
            <person name="Maumus F."/>
            <person name="Michel G."/>
            <person name="Kersting A."/>
            <person name="Lauritano C."/>
            <person name="Lohaus R."/>
            <person name="Toepel M."/>
            <person name="Tonon T."/>
            <person name="Vanneste K."/>
            <person name="Amirebrahimi M."/>
            <person name="Brakel J."/>
            <person name="Bostroem C."/>
            <person name="Chovatia M."/>
            <person name="Grimwood J."/>
            <person name="Jenkins J.W."/>
            <person name="Jueterbock A."/>
            <person name="Mraz A."/>
            <person name="Stam W.T."/>
            <person name="Tice H."/>
            <person name="Bornberg-Bauer E."/>
            <person name="Green P.J."/>
            <person name="Pearson G.A."/>
            <person name="Procaccini G."/>
            <person name="Duarte C.M."/>
            <person name="Schmutz J."/>
            <person name="Reusch T.B.H."/>
            <person name="Van de Peer Y."/>
        </authorList>
    </citation>
    <scope>NUCLEOTIDE SEQUENCE [LARGE SCALE GENOMIC DNA]</scope>
    <source>
        <strain evidence="4">cv. Finnish</strain>
    </source>
</reference>
<dbReference type="Gene3D" id="2.60.120.10">
    <property type="entry name" value="Jelly Rolls"/>
    <property type="match status" value="1"/>
</dbReference>
<dbReference type="EMBL" id="LFYR01001364">
    <property type="protein sequence ID" value="KMZ62422.1"/>
    <property type="molecule type" value="Genomic_DNA"/>
</dbReference>
<dbReference type="PANTHER" id="PTHR37742">
    <property type="entry name" value="OS01G0810200 PROTEIN"/>
    <property type="match status" value="1"/>
</dbReference>
<dbReference type="InterPro" id="IPR011051">
    <property type="entry name" value="RmlC_Cupin_sf"/>
</dbReference>
<feature type="domain" description="Capsular polysaccharide assembling protein CapF C-terminal" evidence="2">
    <location>
        <begin position="122"/>
        <end position="190"/>
    </location>
</feature>
<keyword evidence="1" id="KW-0812">Transmembrane</keyword>
<sequence>MANPRRSTNTLDQIHSNRTYFKKPVLAFPFLLFILVVLTWISLIRFQQTSSHIAAVHTTTQQSYFTKILPSGDANFVRFSTVKFPSKIFKDPRGWIFDPLTIALEAGISGGAQSCISSYLGEIKPGHIRGNHRHDSRNETFVVWGADTLFRLEVGPRSYSEIFIGADEVVVVASPVHIAHALINVDSSGGTTFFLGCQDSSVDYNIPTPKIWDDI</sequence>